<gene>
    <name evidence="10" type="ORF">J8C05_13090</name>
</gene>
<feature type="transmembrane region" description="Helical" evidence="7">
    <location>
        <begin position="274"/>
        <end position="297"/>
    </location>
</feature>
<comment type="subcellular location">
    <subcellularLocation>
        <location evidence="1">Cell membrane</location>
        <topology evidence="1">Multi-pass membrane protein</topology>
    </subcellularLocation>
</comment>
<evidence type="ECO:0000313" key="10">
    <source>
        <dbReference type="EMBL" id="QUV95746.1"/>
    </source>
</evidence>
<keyword evidence="4 10" id="KW-0067">ATP-binding</keyword>
<feature type="transmembrane region" description="Helical" evidence="7">
    <location>
        <begin position="93"/>
        <end position="113"/>
    </location>
</feature>
<protein>
    <submittedName>
        <fullName evidence="10">ABC transporter ATP-binding protein</fullName>
    </submittedName>
</protein>
<feature type="transmembrane region" description="Helical" evidence="7">
    <location>
        <begin position="32"/>
        <end position="57"/>
    </location>
</feature>
<feature type="transmembrane region" description="Helical" evidence="7">
    <location>
        <begin position="196"/>
        <end position="214"/>
    </location>
</feature>
<dbReference type="RefSeq" id="WP_211423951.1">
    <property type="nucleotide sequence ID" value="NZ_CP072643.1"/>
</dbReference>
<keyword evidence="2 7" id="KW-0812">Transmembrane</keyword>
<evidence type="ECO:0000256" key="2">
    <source>
        <dbReference type="ARBA" id="ARBA00022692"/>
    </source>
</evidence>
<keyword evidence="5 7" id="KW-1133">Transmembrane helix</keyword>
<proteinExistence type="predicted"/>
<dbReference type="Gene3D" id="3.40.50.300">
    <property type="entry name" value="P-loop containing nucleotide triphosphate hydrolases"/>
    <property type="match status" value="1"/>
</dbReference>
<sequence>MSQPDDEVLGKAYDHRLARRLLTYLKPYRGRVALAIPLIALTAGFELLALNLTMAAIDLFLLPPAPERLGLFSRLLAAGFEALGGRPAPMDGVAVIGSLYLGLMVVVFALTYWQTLLLNGTGQFVMYDLRRELFAKFQRLPLSYYDRTPIGRMTTRLTSDVDALNELFTSGFVTLLSDVVVLVGLLTFLFLVNWKLALVSLVVVPLLAAITAWFRRHASRTYREVRTRLARINAFLQEHLSGMATVQLFNREAREGQAFEAINDAHRQINIETIFYYAVFYPAIGFVSNLGVALVIWYGGGQVLTGTLSLGALFFFIQAMQRFYEPIQDISEKYNILQAAMAAAERVFKVLDEPLVITSPPAPERPAVMRGEIEFRNVWFAYKGENWVLRDVSFRVAPGQTVALVGATGAGKTSITSLLMRFYDVQRGQILVDGVDVREFDLTELRRYFGVVLQDPTLFAGTIADNLRLGAKDISEDRLIAAAQEVQADAFIRRLPGGYQVEVKERGATLSVGQKQLLALARALAFDPRILILDEATASIDSETEALIQSAIERLLVGRTCVVIAHRLSTVRRADNIIVLHRGEIREMGTHQELVARADGIYRRLYELQYRESTPPPRAASAATVVRSPV</sequence>
<evidence type="ECO:0000256" key="6">
    <source>
        <dbReference type="ARBA" id="ARBA00023136"/>
    </source>
</evidence>
<dbReference type="GO" id="GO:0005524">
    <property type="term" value="F:ATP binding"/>
    <property type="evidence" value="ECO:0007669"/>
    <property type="project" value="UniProtKB-KW"/>
</dbReference>
<dbReference type="Pfam" id="PF00664">
    <property type="entry name" value="ABC_membrane"/>
    <property type="match status" value="1"/>
</dbReference>
<dbReference type="PROSITE" id="PS00211">
    <property type="entry name" value="ABC_TRANSPORTER_1"/>
    <property type="match status" value="1"/>
</dbReference>
<dbReference type="InterPro" id="IPR036640">
    <property type="entry name" value="ABC1_TM_sf"/>
</dbReference>
<evidence type="ECO:0000256" key="5">
    <source>
        <dbReference type="ARBA" id="ARBA00022989"/>
    </source>
</evidence>
<dbReference type="InterPro" id="IPR039421">
    <property type="entry name" value="Type_1_exporter"/>
</dbReference>
<evidence type="ECO:0000256" key="1">
    <source>
        <dbReference type="ARBA" id="ARBA00004651"/>
    </source>
</evidence>
<evidence type="ECO:0000313" key="11">
    <source>
        <dbReference type="Proteomes" id="UP000677668"/>
    </source>
</evidence>
<dbReference type="InterPro" id="IPR017871">
    <property type="entry name" value="ABC_transporter-like_CS"/>
</dbReference>
<dbReference type="InterPro" id="IPR003593">
    <property type="entry name" value="AAA+_ATPase"/>
</dbReference>
<keyword evidence="11" id="KW-1185">Reference proteome</keyword>
<keyword evidence="3" id="KW-0547">Nucleotide-binding</keyword>
<feature type="domain" description="ABC transmembrane type-1" evidence="9">
    <location>
        <begin position="33"/>
        <end position="339"/>
    </location>
</feature>
<dbReference type="InterPro" id="IPR011527">
    <property type="entry name" value="ABC1_TM_dom"/>
</dbReference>
<dbReference type="PROSITE" id="PS50893">
    <property type="entry name" value="ABC_TRANSPORTER_2"/>
    <property type="match status" value="1"/>
</dbReference>
<dbReference type="Proteomes" id="UP000677668">
    <property type="component" value="Chromosome 2"/>
</dbReference>
<organism evidence="10 11">
    <name type="scientific">Chloracidobacterium sp. N</name>
    <dbReference type="NCBI Taxonomy" id="2821540"/>
    <lineage>
        <taxon>Bacteria</taxon>
        <taxon>Pseudomonadati</taxon>
        <taxon>Acidobacteriota</taxon>
        <taxon>Terriglobia</taxon>
        <taxon>Terriglobales</taxon>
        <taxon>Acidobacteriaceae</taxon>
        <taxon>Chloracidobacterium</taxon>
        <taxon>Chloracidobacterium aggregatum</taxon>
    </lineage>
</organism>
<evidence type="ECO:0000259" key="8">
    <source>
        <dbReference type="PROSITE" id="PS50893"/>
    </source>
</evidence>
<dbReference type="Gene3D" id="1.20.1560.10">
    <property type="entry name" value="ABC transporter type 1, transmembrane domain"/>
    <property type="match status" value="1"/>
</dbReference>
<dbReference type="SMART" id="SM00382">
    <property type="entry name" value="AAA"/>
    <property type="match status" value="1"/>
</dbReference>
<dbReference type="SUPFAM" id="SSF90123">
    <property type="entry name" value="ABC transporter transmembrane region"/>
    <property type="match status" value="1"/>
</dbReference>
<accession>A0ABX8B9L6</accession>
<dbReference type="PANTHER" id="PTHR43394">
    <property type="entry name" value="ATP-DEPENDENT PERMEASE MDL1, MITOCHONDRIAL"/>
    <property type="match status" value="1"/>
</dbReference>
<evidence type="ECO:0000256" key="4">
    <source>
        <dbReference type="ARBA" id="ARBA00022840"/>
    </source>
</evidence>
<dbReference type="InterPro" id="IPR027417">
    <property type="entry name" value="P-loop_NTPase"/>
</dbReference>
<feature type="transmembrane region" description="Helical" evidence="7">
    <location>
        <begin position="167"/>
        <end position="190"/>
    </location>
</feature>
<evidence type="ECO:0000259" key="9">
    <source>
        <dbReference type="PROSITE" id="PS50929"/>
    </source>
</evidence>
<dbReference type="InterPro" id="IPR003439">
    <property type="entry name" value="ABC_transporter-like_ATP-bd"/>
</dbReference>
<dbReference type="PROSITE" id="PS50929">
    <property type="entry name" value="ABC_TM1F"/>
    <property type="match status" value="1"/>
</dbReference>
<dbReference type="Pfam" id="PF00005">
    <property type="entry name" value="ABC_tran"/>
    <property type="match status" value="1"/>
</dbReference>
<evidence type="ECO:0000256" key="7">
    <source>
        <dbReference type="SAM" id="Phobius"/>
    </source>
</evidence>
<dbReference type="EMBL" id="CP072643">
    <property type="protein sequence ID" value="QUV95746.1"/>
    <property type="molecule type" value="Genomic_DNA"/>
</dbReference>
<feature type="transmembrane region" description="Helical" evidence="7">
    <location>
        <begin position="303"/>
        <end position="324"/>
    </location>
</feature>
<keyword evidence="6 7" id="KW-0472">Membrane</keyword>
<reference evidence="10 11" key="1">
    <citation type="submission" date="2021-03" db="EMBL/GenBank/DDBJ databases">
        <title>Genomic and phenotypic characterization of Chloracidobacterium isolates provides evidence for multiple species.</title>
        <authorList>
            <person name="Saini M.K."/>
            <person name="Costas A.M.G."/>
            <person name="Tank M."/>
            <person name="Bryant D.A."/>
        </authorList>
    </citation>
    <scope>NUCLEOTIDE SEQUENCE [LARGE SCALE GENOMIC DNA]</scope>
    <source>
        <strain evidence="10 11">N</strain>
    </source>
</reference>
<name>A0ABX8B9L6_9BACT</name>
<dbReference type="CDD" id="cd03254">
    <property type="entry name" value="ABCC_Glucan_exporter_like"/>
    <property type="match status" value="1"/>
</dbReference>
<dbReference type="CDD" id="cd18544">
    <property type="entry name" value="ABC_6TM_TmrA_like"/>
    <property type="match status" value="1"/>
</dbReference>
<evidence type="ECO:0000256" key="3">
    <source>
        <dbReference type="ARBA" id="ARBA00022741"/>
    </source>
</evidence>
<dbReference type="PANTHER" id="PTHR43394:SF1">
    <property type="entry name" value="ATP-BINDING CASSETTE SUB-FAMILY B MEMBER 10, MITOCHONDRIAL"/>
    <property type="match status" value="1"/>
</dbReference>
<feature type="domain" description="ABC transporter" evidence="8">
    <location>
        <begin position="373"/>
        <end position="607"/>
    </location>
</feature>
<dbReference type="SUPFAM" id="SSF52540">
    <property type="entry name" value="P-loop containing nucleoside triphosphate hydrolases"/>
    <property type="match status" value="1"/>
</dbReference>